<dbReference type="AlphaFoldDB" id="A0A2P4XUA0"/>
<dbReference type="EMBL" id="NCKW01007956">
    <property type="protein sequence ID" value="POM69059.1"/>
    <property type="molecule type" value="Genomic_DNA"/>
</dbReference>
<comment type="caution">
    <text evidence="1">The sequence shown here is derived from an EMBL/GenBank/DDBJ whole genome shotgun (WGS) entry which is preliminary data.</text>
</comment>
<sequence>MIDEALGDISLFQREFLLVQYLRTEMVKSEYGRKTHWMWIALKSLCVMKRNMNTVFGICIMF</sequence>
<evidence type="ECO:0000313" key="2">
    <source>
        <dbReference type="Proteomes" id="UP000237271"/>
    </source>
</evidence>
<proteinExistence type="predicted"/>
<gene>
    <name evidence="1" type="ORF">PHPALM_14699</name>
</gene>
<name>A0A2P4XUA0_9STRA</name>
<reference evidence="1 2" key="1">
    <citation type="journal article" date="2017" name="Genome Biol. Evol.">
        <title>Phytophthora megakarya and P. palmivora, closely related causal agents of cacao black pod rot, underwent increases in genome sizes and gene numbers by different mechanisms.</title>
        <authorList>
            <person name="Ali S.S."/>
            <person name="Shao J."/>
            <person name="Lary D.J."/>
            <person name="Kronmiller B."/>
            <person name="Shen D."/>
            <person name="Strem M.D."/>
            <person name="Amoako-Attah I."/>
            <person name="Akrofi A.Y."/>
            <person name="Begoude B.A."/>
            <person name="Ten Hoopen G.M."/>
            <person name="Coulibaly K."/>
            <person name="Kebe B.I."/>
            <person name="Melnick R.L."/>
            <person name="Guiltinan M.J."/>
            <person name="Tyler B.M."/>
            <person name="Meinhardt L.W."/>
            <person name="Bailey B.A."/>
        </authorList>
    </citation>
    <scope>NUCLEOTIDE SEQUENCE [LARGE SCALE GENOMIC DNA]</scope>
    <source>
        <strain evidence="2">sbr112.9</strain>
    </source>
</reference>
<evidence type="ECO:0000313" key="1">
    <source>
        <dbReference type="EMBL" id="POM69059.1"/>
    </source>
</evidence>
<organism evidence="1 2">
    <name type="scientific">Phytophthora palmivora</name>
    <dbReference type="NCBI Taxonomy" id="4796"/>
    <lineage>
        <taxon>Eukaryota</taxon>
        <taxon>Sar</taxon>
        <taxon>Stramenopiles</taxon>
        <taxon>Oomycota</taxon>
        <taxon>Peronosporomycetes</taxon>
        <taxon>Peronosporales</taxon>
        <taxon>Peronosporaceae</taxon>
        <taxon>Phytophthora</taxon>
    </lineage>
</organism>
<protein>
    <submittedName>
        <fullName evidence="1">Uncharacterized protein</fullName>
    </submittedName>
</protein>
<keyword evidence="2" id="KW-1185">Reference proteome</keyword>
<accession>A0A2P4XUA0</accession>
<dbReference type="Proteomes" id="UP000237271">
    <property type="component" value="Unassembled WGS sequence"/>
</dbReference>